<proteinExistence type="inferred from homology"/>
<keyword evidence="5" id="KW-1185">Reference proteome</keyword>
<dbReference type="PROSITE" id="PS52016">
    <property type="entry name" value="TONB_DEPENDENT_REC_3"/>
    <property type="match status" value="1"/>
</dbReference>
<feature type="transmembrane region" description="Helical" evidence="2">
    <location>
        <begin position="37"/>
        <end position="59"/>
    </location>
</feature>
<feature type="transmembrane region" description="Helical" evidence="2">
    <location>
        <begin position="6"/>
        <end position="25"/>
    </location>
</feature>
<evidence type="ECO:0000313" key="4">
    <source>
        <dbReference type="EMBL" id="KDN55533.1"/>
    </source>
</evidence>
<keyword evidence="1" id="KW-1134">Transmembrane beta strand</keyword>
<dbReference type="CDD" id="cd07341">
    <property type="entry name" value="M56_BlaR1_MecR1_like"/>
    <property type="match status" value="1"/>
</dbReference>
<dbReference type="STRING" id="1492738.FEM21_14160"/>
<dbReference type="PATRIC" id="fig|1492738.3.peg.1408"/>
<dbReference type="EMBL" id="JNCA01000013">
    <property type="protein sequence ID" value="KDN55533.1"/>
    <property type="molecule type" value="Genomic_DNA"/>
</dbReference>
<evidence type="ECO:0000256" key="1">
    <source>
        <dbReference type="PROSITE-ProRule" id="PRU01360"/>
    </source>
</evidence>
<organism evidence="4 5">
    <name type="scientific">Flavobacterium seoulense</name>
    <dbReference type="NCBI Taxonomy" id="1492738"/>
    <lineage>
        <taxon>Bacteria</taxon>
        <taxon>Pseudomonadati</taxon>
        <taxon>Bacteroidota</taxon>
        <taxon>Flavobacteriia</taxon>
        <taxon>Flavobacteriales</taxon>
        <taxon>Flavobacteriaceae</taxon>
        <taxon>Flavobacterium</taxon>
    </lineage>
</organism>
<dbReference type="Pfam" id="PF05569">
    <property type="entry name" value="Peptidase_M56"/>
    <property type="match status" value="1"/>
</dbReference>
<keyword evidence="1" id="KW-0998">Cell outer membrane</keyword>
<name>A0A066WSH2_9FLAO</name>
<dbReference type="Proteomes" id="UP000027064">
    <property type="component" value="Unassembled WGS sequence"/>
</dbReference>
<dbReference type="OrthoDB" id="1522859at2"/>
<dbReference type="PANTHER" id="PTHR34978">
    <property type="entry name" value="POSSIBLE SENSOR-TRANSDUCER PROTEIN BLAR"/>
    <property type="match status" value="1"/>
</dbReference>
<dbReference type="eggNOG" id="COG4219">
    <property type="taxonomic scope" value="Bacteria"/>
</dbReference>
<accession>A0A066WSH2</accession>
<dbReference type="AlphaFoldDB" id="A0A066WSH2"/>
<keyword evidence="2" id="KW-1133">Transmembrane helix</keyword>
<dbReference type="InterPro" id="IPR052173">
    <property type="entry name" value="Beta-lactam_resp_regulator"/>
</dbReference>
<dbReference type="PANTHER" id="PTHR34978:SF3">
    <property type="entry name" value="SLR0241 PROTEIN"/>
    <property type="match status" value="1"/>
</dbReference>
<gene>
    <name evidence="4" type="ORF">FEM21_14160</name>
</gene>
<dbReference type="InterPro" id="IPR037066">
    <property type="entry name" value="Plug_dom_sf"/>
</dbReference>
<dbReference type="Gene3D" id="2.170.130.10">
    <property type="entry name" value="TonB-dependent receptor, plug domain"/>
    <property type="match status" value="3"/>
</dbReference>
<comment type="caution">
    <text evidence="4">The sequence shown here is derived from an EMBL/GenBank/DDBJ whole genome shotgun (WGS) entry which is preliminary data.</text>
</comment>
<dbReference type="GO" id="GO:0009279">
    <property type="term" value="C:cell outer membrane"/>
    <property type="evidence" value="ECO:0007669"/>
    <property type="project" value="UniProtKB-SubCell"/>
</dbReference>
<comment type="subcellular location">
    <subcellularLocation>
        <location evidence="1">Cell outer membrane</location>
        <topology evidence="1">Multi-pass membrane protein</topology>
    </subcellularLocation>
</comment>
<feature type="domain" description="Peptidase M56" evidence="3">
    <location>
        <begin position="151"/>
        <end position="254"/>
    </location>
</feature>
<keyword evidence="1" id="KW-0813">Transport</keyword>
<comment type="similarity">
    <text evidence="1">Belongs to the TonB-dependent receptor family.</text>
</comment>
<keyword evidence="1 2" id="KW-0472">Membrane</keyword>
<dbReference type="InterPro" id="IPR008756">
    <property type="entry name" value="Peptidase_M56"/>
</dbReference>
<keyword evidence="1 2" id="KW-0812">Transmembrane</keyword>
<evidence type="ECO:0000259" key="3">
    <source>
        <dbReference type="Pfam" id="PF05569"/>
    </source>
</evidence>
<reference evidence="4 5" key="1">
    <citation type="submission" date="2014-05" db="EMBL/GenBank/DDBJ databases">
        <title>Genome Sequence of Flavobacterium sp. EM1321.</title>
        <authorList>
            <person name="Shin S.-K."/>
            <person name="Yi H."/>
        </authorList>
    </citation>
    <scope>NUCLEOTIDE SEQUENCE [LARGE SCALE GENOMIC DNA]</scope>
    <source>
        <strain evidence="4 5">EM1321</strain>
    </source>
</reference>
<evidence type="ECO:0000313" key="5">
    <source>
        <dbReference type="Proteomes" id="UP000027064"/>
    </source>
</evidence>
<feature type="transmembrane region" description="Helical" evidence="2">
    <location>
        <begin position="87"/>
        <end position="108"/>
    </location>
</feature>
<feature type="transmembrane region" description="Helical" evidence="2">
    <location>
        <begin position="178"/>
        <end position="196"/>
    </location>
</feature>
<dbReference type="InterPro" id="IPR039426">
    <property type="entry name" value="TonB-dep_rcpt-like"/>
</dbReference>
<sequence>MENGFIYLIKASGLIGVFYLAYTLLLRKETFFSGNRWFLLLGLITSSVLPLFFITKIIWVKPTPTNIDWSQIPVTTSTTIPEPETDWYAIAAYIYLTGIVILFLKLLFDFKSLFGLLKGKTIQQQGNFKLVDITENIAPFSYFNYIVYNSTLYSTAELENILEHEKVHSSQKHSVDVLISRLFCVFFWFNPLIWLYKKVIAQNLEFIADSEAAKKITDKKNYQLTLLKITTQENCVALTNHFYQSLIKKRIIMLNQNQSKKSNSWKYALIFPPLVAFVILFQIEVVAQEKETPKQETETVIINKKSDKSIVTGTSVKLNSNKDTILTDEKKPLIILDGHRNHKLKVEDIQNIDPNSIEQITVLKDKNAANKYGEEGKNGAIEITTKEKIGKNGFSTKGYKLKSHTKPNTKQDIQVIGFKTGSSSGNANQQKTVFDGEYLNREKILVIVDGKKSKTAVSDINPDSIESINVLKDKSAEDKYGEEGKNGVIEITTKEKILKNEFTTKGYKLKSDTKPNTKQEIQVIGFKAGSSSGNANQQKTVFNAKNIDHEKILVIVDGKKSKTAVKDLNPDSIESINVLKDKSAEDKYGEKGKNGVIEITTKSSKK</sequence>
<dbReference type="SUPFAM" id="SSF56935">
    <property type="entry name" value="Porins"/>
    <property type="match status" value="3"/>
</dbReference>
<protein>
    <recommendedName>
        <fullName evidence="3">Peptidase M56 domain-containing protein</fullName>
    </recommendedName>
</protein>
<evidence type="ECO:0000256" key="2">
    <source>
        <dbReference type="SAM" id="Phobius"/>
    </source>
</evidence>
<dbReference type="RefSeq" id="WP_051627526.1">
    <property type="nucleotide sequence ID" value="NZ_JNCA01000013.1"/>
</dbReference>
<dbReference type="eggNOG" id="COG1629">
    <property type="taxonomic scope" value="Bacteria"/>
</dbReference>